<sequence>MVSDKFPSHGKLNLSIENGLLIIEGEGPANIEMVMEYQARVQAYREKLRHSPWASLVLLRGIPLLPMEAKNAMVTTIQHAQSLNLVATAVVLGELQYASTVKEFWTSIYEKTNISYAYFESRHDAEQWLIRRVLQSQQKSLEG</sequence>
<dbReference type="RefSeq" id="WP_345337828.1">
    <property type="nucleotide sequence ID" value="NZ_BAABLI010000004.1"/>
</dbReference>
<organism evidence="1 2">
    <name type="scientific">Corallincola platygyrae</name>
    <dbReference type="NCBI Taxonomy" id="1193278"/>
    <lineage>
        <taxon>Bacteria</taxon>
        <taxon>Pseudomonadati</taxon>
        <taxon>Pseudomonadota</taxon>
        <taxon>Gammaproteobacteria</taxon>
        <taxon>Alteromonadales</taxon>
        <taxon>Psychromonadaceae</taxon>
        <taxon>Corallincola</taxon>
    </lineage>
</organism>
<dbReference type="Proteomes" id="UP001597380">
    <property type="component" value="Unassembled WGS sequence"/>
</dbReference>
<accession>A0ABW4XJE6</accession>
<keyword evidence="2" id="KW-1185">Reference proteome</keyword>
<proteinExistence type="predicted"/>
<evidence type="ECO:0008006" key="3">
    <source>
        <dbReference type="Google" id="ProtNLM"/>
    </source>
</evidence>
<protein>
    <recommendedName>
        <fullName evidence="3">STAS/SEC14 domain-containing protein</fullName>
    </recommendedName>
</protein>
<dbReference type="EMBL" id="JBHUHT010000007">
    <property type="protein sequence ID" value="MFD2095102.1"/>
    <property type="molecule type" value="Genomic_DNA"/>
</dbReference>
<gene>
    <name evidence="1" type="ORF">ACFSJ3_03835</name>
</gene>
<comment type="caution">
    <text evidence="1">The sequence shown here is derived from an EMBL/GenBank/DDBJ whole genome shotgun (WGS) entry which is preliminary data.</text>
</comment>
<evidence type="ECO:0000313" key="2">
    <source>
        <dbReference type="Proteomes" id="UP001597380"/>
    </source>
</evidence>
<evidence type="ECO:0000313" key="1">
    <source>
        <dbReference type="EMBL" id="MFD2095102.1"/>
    </source>
</evidence>
<name>A0ABW4XJE6_9GAMM</name>
<reference evidence="2" key="1">
    <citation type="journal article" date="2019" name="Int. J. Syst. Evol. Microbiol.">
        <title>The Global Catalogue of Microorganisms (GCM) 10K type strain sequencing project: providing services to taxonomists for standard genome sequencing and annotation.</title>
        <authorList>
            <consortium name="The Broad Institute Genomics Platform"/>
            <consortium name="The Broad Institute Genome Sequencing Center for Infectious Disease"/>
            <person name="Wu L."/>
            <person name="Ma J."/>
        </authorList>
    </citation>
    <scope>NUCLEOTIDE SEQUENCE [LARGE SCALE GENOMIC DNA]</scope>
    <source>
        <strain evidence="2">CGMCC 1.10992</strain>
    </source>
</reference>